<evidence type="ECO:0000256" key="2">
    <source>
        <dbReference type="ARBA" id="ARBA00023295"/>
    </source>
</evidence>
<accession>A0A916UPQ2</accession>
<evidence type="ECO:0000259" key="3">
    <source>
        <dbReference type="Pfam" id="PF01156"/>
    </source>
</evidence>
<dbReference type="GO" id="GO:0008477">
    <property type="term" value="F:purine nucleosidase activity"/>
    <property type="evidence" value="ECO:0007669"/>
    <property type="project" value="TreeGrafter"/>
</dbReference>
<reference evidence="4" key="1">
    <citation type="journal article" date="2014" name="Int. J. Syst. Evol. Microbiol.">
        <title>Complete genome sequence of Corynebacterium casei LMG S-19264T (=DSM 44701T), isolated from a smear-ripened cheese.</title>
        <authorList>
            <consortium name="US DOE Joint Genome Institute (JGI-PGF)"/>
            <person name="Walter F."/>
            <person name="Albersmeier A."/>
            <person name="Kalinowski J."/>
            <person name="Ruckert C."/>
        </authorList>
    </citation>
    <scope>NUCLEOTIDE SEQUENCE</scope>
    <source>
        <strain evidence="4">CGMCC 1.10998</strain>
    </source>
</reference>
<dbReference type="PANTHER" id="PTHR12304">
    <property type="entry name" value="INOSINE-URIDINE PREFERRING NUCLEOSIDE HYDROLASE"/>
    <property type="match status" value="1"/>
</dbReference>
<proteinExistence type="predicted"/>
<dbReference type="InterPro" id="IPR001910">
    <property type="entry name" value="Inosine/uridine_hydrolase_dom"/>
</dbReference>
<keyword evidence="2" id="KW-0326">Glycosidase</keyword>
<keyword evidence="1 4" id="KW-0378">Hydrolase</keyword>
<dbReference type="InterPro" id="IPR023186">
    <property type="entry name" value="IUNH"/>
</dbReference>
<name>A0A916UPQ2_9BURK</name>
<gene>
    <name evidence="4" type="primary">iunH</name>
    <name evidence="4" type="ORF">GCM10011396_31980</name>
</gene>
<organism evidence="4 5">
    <name type="scientific">Undibacterium terreum</name>
    <dbReference type="NCBI Taxonomy" id="1224302"/>
    <lineage>
        <taxon>Bacteria</taxon>
        <taxon>Pseudomonadati</taxon>
        <taxon>Pseudomonadota</taxon>
        <taxon>Betaproteobacteria</taxon>
        <taxon>Burkholderiales</taxon>
        <taxon>Oxalobacteraceae</taxon>
        <taxon>Undibacterium</taxon>
    </lineage>
</organism>
<evidence type="ECO:0000256" key="1">
    <source>
        <dbReference type="ARBA" id="ARBA00022801"/>
    </source>
</evidence>
<sequence>MQNVTAKHKVIFDTDPGVDDAMALYFALAHPDIDLIGITTTFGNVTVEQATINALYLTRIAGREIPVAQGVPVPFAKAPGVPPAFIHGADGLGNLPSRVTVEGKAEERSAAEFIVDMARKHPGEITLVAVGPLGNLGLALKLEPKLPKLLKQVVLMAGTVDEPGNVSPVAEANVWNDPDAADLVFTAGWDLTMVGLDVTHRVVLMSSFFKRLAEQHKHVAMDTLSHAVNFYSDFYSSIRPNMGHGCFGHDVLAFVWLVAPEMFKTKSGRVRVAMDGIANGQTMMDKIGTIPYPQAGWEKDKPETRVCMEVDAKACENLIDQTLSSGWLLPALTK</sequence>
<dbReference type="EMBL" id="BMED01000003">
    <property type="protein sequence ID" value="GGC82265.1"/>
    <property type="molecule type" value="Genomic_DNA"/>
</dbReference>
<evidence type="ECO:0000313" key="4">
    <source>
        <dbReference type="EMBL" id="GGC82265.1"/>
    </source>
</evidence>
<dbReference type="GO" id="GO:0005829">
    <property type="term" value="C:cytosol"/>
    <property type="evidence" value="ECO:0007669"/>
    <property type="project" value="TreeGrafter"/>
</dbReference>
<comment type="caution">
    <text evidence="4">The sequence shown here is derived from an EMBL/GenBank/DDBJ whole genome shotgun (WGS) entry which is preliminary data.</text>
</comment>
<dbReference type="SUPFAM" id="SSF53590">
    <property type="entry name" value="Nucleoside hydrolase"/>
    <property type="match status" value="1"/>
</dbReference>
<dbReference type="CDD" id="cd02650">
    <property type="entry name" value="nuc_hydro_CaPnhB"/>
    <property type="match status" value="1"/>
</dbReference>
<dbReference type="Proteomes" id="UP000637423">
    <property type="component" value="Unassembled WGS sequence"/>
</dbReference>
<dbReference type="Pfam" id="PF01156">
    <property type="entry name" value="IU_nuc_hydro"/>
    <property type="match status" value="1"/>
</dbReference>
<dbReference type="InterPro" id="IPR036452">
    <property type="entry name" value="Ribo_hydro-like"/>
</dbReference>
<protein>
    <submittedName>
        <fullName evidence="4">Nucleoside hydrolase</fullName>
    </submittedName>
</protein>
<dbReference type="GO" id="GO:0006152">
    <property type="term" value="P:purine nucleoside catabolic process"/>
    <property type="evidence" value="ECO:0007669"/>
    <property type="project" value="TreeGrafter"/>
</dbReference>
<dbReference type="Gene3D" id="3.90.245.10">
    <property type="entry name" value="Ribonucleoside hydrolase-like"/>
    <property type="match status" value="1"/>
</dbReference>
<keyword evidence="5" id="KW-1185">Reference proteome</keyword>
<dbReference type="AlphaFoldDB" id="A0A916UPQ2"/>
<dbReference type="RefSeq" id="WP_188567095.1">
    <property type="nucleotide sequence ID" value="NZ_BMED01000003.1"/>
</dbReference>
<dbReference type="PANTHER" id="PTHR12304:SF4">
    <property type="entry name" value="URIDINE NUCLEOSIDASE"/>
    <property type="match status" value="1"/>
</dbReference>
<feature type="domain" description="Inosine/uridine-preferring nucleoside hydrolase" evidence="3">
    <location>
        <begin position="10"/>
        <end position="315"/>
    </location>
</feature>
<evidence type="ECO:0000313" key="5">
    <source>
        <dbReference type="Proteomes" id="UP000637423"/>
    </source>
</evidence>
<reference evidence="4" key="2">
    <citation type="submission" date="2020-09" db="EMBL/GenBank/DDBJ databases">
        <authorList>
            <person name="Sun Q."/>
            <person name="Zhou Y."/>
        </authorList>
    </citation>
    <scope>NUCLEOTIDE SEQUENCE</scope>
    <source>
        <strain evidence="4">CGMCC 1.10998</strain>
    </source>
</reference>